<sequence length="151" mass="17001">MKGRTVSSEETRIEEELAEEAMKAEDTGSVNEEIEKGETEAAETEACAEDAADEKSGDEEPAEEKQAEPEKKGFFGKKKEKKDPKDAKIEELTDRLQRNMAEFDNYRKRTEKEKSAMFEIGARDIIEKILPVVDNFERGLAAVPEEDKGTP</sequence>
<gene>
    <name evidence="5" type="ORF">CLOSTHATH_07381</name>
</gene>
<reference evidence="5 6" key="1">
    <citation type="submission" date="2010-01" db="EMBL/GenBank/DDBJ databases">
        <authorList>
            <person name="Weinstock G."/>
            <person name="Sodergren E."/>
            <person name="Clifton S."/>
            <person name="Fulton L."/>
            <person name="Fulton B."/>
            <person name="Courtney L."/>
            <person name="Fronick C."/>
            <person name="Harrison M."/>
            <person name="Strong C."/>
            <person name="Farmer C."/>
            <person name="Delahaunty K."/>
            <person name="Markovic C."/>
            <person name="Hall O."/>
            <person name="Minx P."/>
            <person name="Tomlinson C."/>
            <person name="Mitreva M."/>
            <person name="Nelson J."/>
            <person name="Hou S."/>
            <person name="Wollam A."/>
            <person name="Pepin K.H."/>
            <person name="Johnson M."/>
            <person name="Bhonagiri V."/>
            <person name="Nash W.E."/>
            <person name="Warren W."/>
            <person name="Chinwalla A."/>
            <person name="Mardis E.R."/>
            <person name="Wilson R.K."/>
        </authorList>
    </citation>
    <scope>NUCLEOTIDE SEQUENCE [LARGE SCALE GENOMIC DNA]</scope>
    <source>
        <strain evidence="5 6">DSM 13479</strain>
    </source>
</reference>
<dbReference type="GO" id="GO:0042803">
    <property type="term" value="F:protein homodimerization activity"/>
    <property type="evidence" value="ECO:0007669"/>
    <property type="project" value="InterPro"/>
</dbReference>
<feature type="compositionally biased region" description="Basic and acidic residues" evidence="4">
    <location>
        <begin position="81"/>
        <end position="92"/>
    </location>
</feature>
<evidence type="ECO:0000256" key="3">
    <source>
        <dbReference type="RuleBase" id="RU004478"/>
    </source>
</evidence>
<dbReference type="GO" id="GO:0051087">
    <property type="term" value="F:protein-folding chaperone binding"/>
    <property type="evidence" value="ECO:0007669"/>
    <property type="project" value="InterPro"/>
</dbReference>
<feature type="non-terminal residue" evidence="5">
    <location>
        <position position="151"/>
    </location>
</feature>
<dbReference type="Pfam" id="PF01025">
    <property type="entry name" value="GrpE"/>
    <property type="match status" value="1"/>
</dbReference>
<evidence type="ECO:0000256" key="2">
    <source>
        <dbReference type="ARBA" id="ARBA00023186"/>
    </source>
</evidence>
<feature type="region of interest" description="Disordered" evidence="4">
    <location>
        <begin position="1"/>
        <end position="92"/>
    </location>
</feature>
<dbReference type="HOGENOM" id="CLU_1735300_0_0_9"/>
<comment type="similarity">
    <text evidence="1 3">Belongs to the GrpE family.</text>
</comment>
<protein>
    <recommendedName>
        <fullName evidence="7">Nucleotide exchange factor GrpE</fullName>
    </recommendedName>
</protein>
<evidence type="ECO:0000313" key="5">
    <source>
        <dbReference type="EMBL" id="EFC94445.1"/>
    </source>
</evidence>
<dbReference type="PRINTS" id="PR00773">
    <property type="entry name" value="GRPEPROTEIN"/>
</dbReference>
<dbReference type="SUPFAM" id="SSF58014">
    <property type="entry name" value="Coiled-coil domain of nucleotide exchange factor GrpE"/>
    <property type="match status" value="1"/>
</dbReference>
<evidence type="ECO:0008006" key="7">
    <source>
        <dbReference type="Google" id="ProtNLM"/>
    </source>
</evidence>
<evidence type="ECO:0000256" key="1">
    <source>
        <dbReference type="ARBA" id="ARBA00009054"/>
    </source>
</evidence>
<proteinExistence type="inferred from homology"/>
<dbReference type="PANTHER" id="PTHR21237">
    <property type="entry name" value="GRPE PROTEIN"/>
    <property type="match status" value="1"/>
</dbReference>
<comment type="caution">
    <text evidence="5">The sequence shown here is derived from an EMBL/GenBank/DDBJ whole genome shotgun (WGS) entry which is preliminary data.</text>
</comment>
<feature type="compositionally biased region" description="Basic and acidic residues" evidence="4">
    <location>
        <begin position="63"/>
        <end position="73"/>
    </location>
</feature>
<dbReference type="InterPro" id="IPR000740">
    <property type="entry name" value="GrpE"/>
</dbReference>
<dbReference type="GO" id="GO:0000774">
    <property type="term" value="F:adenyl-nucleotide exchange factor activity"/>
    <property type="evidence" value="ECO:0007669"/>
    <property type="project" value="InterPro"/>
</dbReference>
<dbReference type="EMBL" id="ACIO01001116">
    <property type="protein sequence ID" value="EFC94445.1"/>
    <property type="molecule type" value="Genomic_DNA"/>
</dbReference>
<keyword evidence="2" id="KW-0143">Chaperone</keyword>
<dbReference type="GO" id="GO:0006457">
    <property type="term" value="P:protein folding"/>
    <property type="evidence" value="ECO:0007669"/>
    <property type="project" value="InterPro"/>
</dbReference>
<feature type="compositionally biased region" description="Basic and acidic residues" evidence="4">
    <location>
        <begin position="7"/>
        <end position="26"/>
    </location>
</feature>
<organism evidence="5 6">
    <name type="scientific">Hungatella hathewayi DSM 13479</name>
    <dbReference type="NCBI Taxonomy" id="566550"/>
    <lineage>
        <taxon>Bacteria</taxon>
        <taxon>Bacillati</taxon>
        <taxon>Bacillota</taxon>
        <taxon>Clostridia</taxon>
        <taxon>Lachnospirales</taxon>
        <taxon>Lachnospiraceae</taxon>
        <taxon>Hungatella</taxon>
    </lineage>
</organism>
<dbReference type="AlphaFoldDB" id="D3AUR2"/>
<dbReference type="GO" id="GO:0051082">
    <property type="term" value="F:unfolded protein binding"/>
    <property type="evidence" value="ECO:0007669"/>
    <property type="project" value="TreeGrafter"/>
</dbReference>
<dbReference type="Gene3D" id="3.90.20.20">
    <property type="match status" value="1"/>
</dbReference>
<accession>D3AUR2</accession>
<evidence type="ECO:0000256" key="4">
    <source>
        <dbReference type="SAM" id="MobiDB-lite"/>
    </source>
</evidence>
<evidence type="ECO:0000313" key="6">
    <source>
        <dbReference type="Proteomes" id="UP000004968"/>
    </source>
</evidence>
<dbReference type="Proteomes" id="UP000004968">
    <property type="component" value="Unassembled WGS sequence"/>
</dbReference>
<feature type="compositionally biased region" description="Acidic residues" evidence="4">
    <location>
        <begin position="40"/>
        <end position="62"/>
    </location>
</feature>
<dbReference type="InterPro" id="IPR013805">
    <property type="entry name" value="GrpE_CC"/>
</dbReference>
<name>D3AUR2_9FIRM</name>
<dbReference type="PANTHER" id="PTHR21237:SF23">
    <property type="entry name" value="GRPE PROTEIN HOMOLOG, MITOCHONDRIAL"/>
    <property type="match status" value="1"/>
</dbReference>